<dbReference type="AlphaFoldDB" id="A0A2B7YKL3"/>
<name>A0A2B7YKL3_POLH7</name>
<dbReference type="Pfam" id="PF24539">
    <property type="entry name" value="DUF7600"/>
    <property type="match status" value="1"/>
</dbReference>
<dbReference type="Proteomes" id="UP000224634">
    <property type="component" value="Unassembled WGS sequence"/>
</dbReference>
<sequence length="243" mass="26313">MTLLGLPSTWSEMEIDITFLAFNLFSQLVPVDTPALGGFILAVWPKGIHGLRIVTASESLTPWIGSHDQCPKSRRLVTDGPLTALEAGFDGFKIVSLAVGEESTFRSLSNDHGSLRNRALWFPEIPSPDLCLGETCVTGQNPTVTECQPLCWVCFGGPGGNYLRSLEGITIPSRGQLEWIQFHYPPPDLNAVNLSRGRPNPAGVSWFAIDGEGGEIIESVEIQLLSSGKPKSFKASVHADNQP</sequence>
<proteinExistence type="predicted"/>
<evidence type="ECO:0000313" key="3">
    <source>
        <dbReference type="Proteomes" id="UP000224634"/>
    </source>
</evidence>
<dbReference type="EMBL" id="PDNA01000036">
    <property type="protein sequence ID" value="PGH21382.1"/>
    <property type="molecule type" value="Genomic_DNA"/>
</dbReference>
<dbReference type="InterPro" id="IPR056021">
    <property type="entry name" value="DUF7600"/>
</dbReference>
<comment type="caution">
    <text evidence="2">The sequence shown here is derived from an EMBL/GenBank/DDBJ whole genome shotgun (WGS) entry which is preliminary data.</text>
</comment>
<keyword evidence="3" id="KW-1185">Reference proteome</keyword>
<reference evidence="2 3" key="1">
    <citation type="submission" date="2017-10" db="EMBL/GenBank/DDBJ databases">
        <title>Comparative genomics in systemic dimorphic fungi from Ajellomycetaceae.</title>
        <authorList>
            <person name="Munoz J.F."/>
            <person name="Mcewen J.G."/>
            <person name="Clay O.K."/>
            <person name="Cuomo C.A."/>
        </authorList>
    </citation>
    <scope>NUCLEOTIDE SEQUENCE [LARGE SCALE GENOMIC DNA]</scope>
    <source>
        <strain evidence="2 3">UAMH7299</strain>
    </source>
</reference>
<accession>A0A2B7YKL3</accession>
<protein>
    <recommendedName>
        <fullName evidence="1">DUF7600 domain-containing protein</fullName>
    </recommendedName>
</protein>
<dbReference type="STRING" id="1447883.A0A2B7YKL3"/>
<evidence type="ECO:0000259" key="1">
    <source>
        <dbReference type="Pfam" id="PF24539"/>
    </source>
</evidence>
<feature type="domain" description="DUF7600" evidence="1">
    <location>
        <begin position="34"/>
        <end position="102"/>
    </location>
</feature>
<gene>
    <name evidence="2" type="ORF">AJ80_03299</name>
</gene>
<organism evidence="2 3">
    <name type="scientific">Polytolypa hystricis (strain UAMH7299)</name>
    <dbReference type="NCBI Taxonomy" id="1447883"/>
    <lineage>
        <taxon>Eukaryota</taxon>
        <taxon>Fungi</taxon>
        <taxon>Dikarya</taxon>
        <taxon>Ascomycota</taxon>
        <taxon>Pezizomycotina</taxon>
        <taxon>Eurotiomycetes</taxon>
        <taxon>Eurotiomycetidae</taxon>
        <taxon>Onygenales</taxon>
        <taxon>Onygenales incertae sedis</taxon>
        <taxon>Polytolypa</taxon>
    </lineage>
</organism>
<dbReference type="OrthoDB" id="5273847at2759"/>
<evidence type="ECO:0000313" key="2">
    <source>
        <dbReference type="EMBL" id="PGH21382.1"/>
    </source>
</evidence>